<organism evidence="2 3">
    <name type="scientific">Microcystis novacekii Mn_MB_F_20050700_S1D</name>
    <dbReference type="NCBI Taxonomy" id="2486266"/>
    <lineage>
        <taxon>Bacteria</taxon>
        <taxon>Bacillati</taxon>
        <taxon>Cyanobacteriota</taxon>
        <taxon>Cyanophyceae</taxon>
        <taxon>Oscillatoriophycideae</taxon>
        <taxon>Chroococcales</taxon>
        <taxon>Microcystaceae</taxon>
        <taxon>Microcystis</taxon>
    </lineage>
</organism>
<evidence type="ECO:0000313" key="2">
    <source>
        <dbReference type="EMBL" id="TRU92590.1"/>
    </source>
</evidence>
<dbReference type="Pfam" id="PF01609">
    <property type="entry name" value="DDE_Tnp_1"/>
    <property type="match status" value="1"/>
</dbReference>
<dbReference type="InterPro" id="IPR002559">
    <property type="entry name" value="Transposase_11"/>
</dbReference>
<accession>A0A552J9X7</accession>
<comment type="caution">
    <text evidence="2">The sequence shown here is derived from an EMBL/GenBank/DDBJ whole genome shotgun (WGS) entry which is preliminary data.</text>
</comment>
<dbReference type="EMBL" id="SFAV01000029">
    <property type="protein sequence ID" value="TRU92590.1"/>
    <property type="molecule type" value="Genomic_DNA"/>
</dbReference>
<dbReference type="GO" id="GO:0006313">
    <property type="term" value="P:DNA transposition"/>
    <property type="evidence" value="ECO:0007669"/>
    <property type="project" value="InterPro"/>
</dbReference>
<protein>
    <submittedName>
        <fullName evidence="2">IS4 family transposase</fullName>
    </submittedName>
</protein>
<dbReference type="GO" id="GO:0004803">
    <property type="term" value="F:transposase activity"/>
    <property type="evidence" value="ECO:0007669"/>
    <property type="project" value="InterPro"/>
</dbReference>
<feature type="domain" description="Transposase IS4-like" evidence="1">
    <location>
        <begin position="100"/>
        <end position="265"/>
    </location>
</feature>
<dbReference type="Proteomes" id="UP000319191">
    <property type="component" value="Unassembled WGS sequence"/>
</dbReference>
<name>A0A552J9X7_9CHRO</name>
<evidence type="ECO:0000313" key="3">
    <source>
        <dbReference type="Proteomes" id="UP000319191"/>
    </source>
</evidence>
<dbReference type="InterPro" id="IPR012337">
    <property type="entry name" value="RNaseH-like_sf"/>
</dbReference>
<evidence type="ECO:0000259" key="1">
    <source>
        <dbReference type="Pfam" id="PF01609"/>
    </source>
</evidence>
<dbReference type="AlphaFoldDB" id="A0A552J9X7"/>
<gene>
    <name evidence="2" type="ORF">EWV54_02690</name>
</gene>
<sequence length="273" mass="32100">MLPENYQNHLVTQVNKAQYLILSILVQLLQSYRWVNLEELANKFPSPILWESRRKKLPRFLDLPNLTIEAIWLPIILNYIRESYPVNALLHIAIDRTKWKRINLMMVSLIVERRAIPIYFELLPRQGNSDASTQEEILSRILPLLKDYKKVVLADREFCSVDLAKWLRTQEKTYFCLRLKKSEYVKQEKEVWETLEKIGLAPGLSLYLKGVKVTKTKGFDNINIAAKWKRKYRGWTAEEGWLILTNLESLEEALSSYQKRFGIEEMLRGGQAS</sequence>
<dbReference type="SUPFAM" id="SSF53098">
    <property type="entry name" value="Ribonuclease H-like"/>
    <property type="match status" value="1"/>
</dbReference>
<reference evidence="2 3" key="1">
    <citation type="submission" date="2019-01" db="EMBL/GenBank/DDBJ databases">
        <title>Coherence of Microcystis species and biogeography revealed through population genomics.</title>
        <authorList>
            <person name="Perez-Carrascal O.M."/>
            <person name="Terrat Y."/>
            <person name="Giani A."/>
            <person name="Fortin N."/>
            <person name="Tromas N."/>
            <person name="Shapiro B.J."/>
        </authorList>
    </citation>
    <scope>NUCLEOTIDE SEQUENCE [LARGE SCALE GENOMIC DNA]</scope>
    <source>
        <strain evidence="2">Mn_MB_F_20050700_S1D</strain>
    </source>
</reference>
<dbReference type="InterPro" id="IPR047658">
    <property type="entry name" value="IS4-like_transpos"/>
</dbReference>
<proteinExistence type="predicted"/>
<dbReference type="GO" id="GO:0003677">
    <property type="term" value="F:DNA binding"/>
    <property type="evidence" value="ECO:0007669"/>
    <property type="project" value="InterPro"/>
</dbReference>
<dbReference type="NCBIfam" id="NF033591">
    <property type="entry name" value="transpos_IS4_2"/>
    <property type="match status" value="1"/>
</dbReference>